<gene>
    <name evidence="1" type="ORF">Z518_00198</name>
</gene>
<dbReference type="VEuPathDB" id="FungiDB:Z518_00198"/>
<dbReference type="GeneID" id="25288269"/>
<dbReference type="PANTHER" id="PTHR39596">
    <property type="match status" value="1"/>
</dbReference>
<name>A0A0D2JIA9_9EURO</name>
<dbReference type="HOGENOM" id="CLU_009388_3_0_1"/>
<keyword evidence="2" id="KW-1185">Reference proteome</keyword>
<dbReference type="OrthoDB" id="2426273at2759"/>
<organism evidence="1 2">
    <name type="scientific">Rhinocladiella mackenziei CBS 650.93</name>
    <dbReference type="NCBI Taxonomy" id="1442369"/>
    <lineage>
        <taxon>Eukaryota</taxon>
        <taxon>Fungi</taxon>
        <taxon>Dikarya</taxon>
        <taxon>Ascomycota</taxon>
        <taxon>Pezizomycotina</taxon>
        <taxon>Eurotiomycetes</taxon>
        <taxon>Chaetothyriomycetidae</taxon>
        <taxon>Chaetothyriales</taxon>
        <taxon>Herpotrichiellaceae</taxon>
        <taxon>Rhinocladiella</taxon>
    </lineage>
</organism>
<proteinExistence type="predicted"/>
<dbReference type="AlphaFoldDB" id="A0A0D2JIA9"/>
<sequence>MDFLSIPKNCERQTIEIPCLSTQDYDDGDFDGYPDRAGWGKRSSHEWHSIFKNPSTNFLAFLQTWLLFGPLALTFRTHISLGAFTKNGLSGQLAIDTSRLTDWVSRKPTFRPQTAEEGRRARDAIVKAARLHSDLHVVHTISDYPERQPSLQEFIQTTCLRDPRDQTTILATATLLEFLFEYCFFEDVRHLYPKMKGAFGGHSLTEGGNNLLWWKMRKNGWCPFELAVLSKRLNTAGLYFMYHMVRPKPSQHHKVIRIHPIRSSPQSVDNSTALTPDTSSDTSKDLCTMTQCSFLQLNDESYKTKHADGCDPTCCYDMTANPQDVLDILRGGSIPLILSIDAEDKDNALTLVSSGPNFEYSYVAISHVWSDGMGNVQRSALPRCQILRLSKLIRNLPGKSSGILLFWIDTIGCPPDVAGQNEAQELAIKMMRETYENATAVLVLDSWLQTLKLHSIPDHEILMAIICSAWNSRLWTLQEGALAQELLFQFSDGAYNIDQGLLALHESQDSIVGLTLRTTIFDKAYEIRDFRKIEDAIGPKLTAIKAALSQRSTSVQTDEALCLAALLNLSKATLTMITQAPPKDRMRVFWSQLKEVPLEIIFGIYPRLDMHGYRWAPRSFLRHPENVGVSGSLERAAKAGLATRTNTGLRFRCAGLVMATATKPIGSFLWTRDDDDIYYLLHPHFGDLDRTTERDVTYKYSDSWPAEYDFKDTIGDECTYETTMDLYGQHGTQILCFLFQLDIREGSVTHREGATKGVFASMELKFSGVMHVKYLFPGTAAIFRDGVNNGILGQIPRVPVQRATRIHDQSGDITLPLGVACDRDGILRIAGARMFSEQEWCLS</sequence>
<reference evidence="1 2" key="1">
    <citation type="submission" date="2015-01" db="EMBL/GenBank/DDBJ databases">
        <title>The Genome Sequence of Rhinocladiella mackenzie CBS 650.93.</title>
        <authorList>
            <consortium name="The Broad Institute Genomics Platform"/>
            <person name="Cuomo C."/>
            <person name="de Hoog S."/>
            <person name="Gorbushina A."/>
            <person name="Stielow B."/>
            <person name="Teixiera M."/>
            <person name="Abouelleil A."/>
            <person name="Chapman S.B."/>
            <person name="Priest M."/>
            <person name="Young S.K."/>
            <person name="Wortman J."/>
            <person name="Nusbaum C."/>
            <person name="Birren B."/>
        </authorList>
    </citation>
    <scope>NUCLEOTIDE SEQUENCE [LARGE SCALE GENOMIC DNA]</scope>
    <source>
        <strain evidence="1 2">CBS 650.93</strain>
    </source>
</reference>
<evidence type="ECO:0000313" key="2">
    <source>
        <dbReference type="Proteomes" id="UP000053617"/>
    </source>
</evidence>
<dbReference type="Proteomes" id="UP000053617">
    <property type="component" value="Unassembled WGS sequence"/>
</dbReference>
<accession>A0A0D2JIA9</accession>
<dbReference type="PANTHER" id="PTHR39596:SF2">
    <property type="entry name" value="HET DOMAIN PROTEIN (AFU_ORTHOLOGUE AFUA_1G17550)-RELATED"/>
    <property type="match status" value="1"/>
</dbReference>
<dbReference type="RefSeq" id="XP_013276256.1">
    <property type="nucleotide sequence ID" value="XM_013420802.1"/>
</dbReference>
<evidence type="ECO:0000313" key="1">
    <source>
        <dbReference type="EMBL" id="KIX09120.1"/>
    </source>
</evidence>
<dbReference type="EMBL" id="KN847475">
    <property type="protein sequence ID" value="KIX09120.1"/>
    <property type="molecule type" value="Genomic_DNA"/>
</dbReference>
<dbReference type="STRING" id="1442369.A0A0D2JIA9"/>
<protein>
    <submittedName>
        <fullName evidence="1">Rhinocladiella mackenziei CBS 650.93 unplaced genomic scaffold supercont1.1, whole genome shotgun sequence</fullName>
    </submittedName>
</protein>